<reference evidence="7 8" key="1">
    <citation type="submission" date="2020-05" db="EMBL/GenBank/DDBJ databases">
        <title>Draft Genome Sequence of Ochrobactrum soli Isolated from Stable Fly Gut.</title>
        <authorList>
            <person name="Pileggi M.T."/>
            <person name="Vazhakkala L.J."/>
            <person name="Wong C.N."/>
        </authorList>
    </citation>
    <scope>NUCLEOTIDE SEQUENCE [LARGE SCALE GENOMIC DNA]</scope>
    <source>
        <strain evidence="7 8">MTP-C0764</strain>
    </source>
</reference>
<feature type="transmembrane region" description="Helical" evidence="6">
    <location>
        <begin position="259"/>
        <end position="282"/>
    </location>
</feature>
<name>A0A849KW38_9HYPH</name>
<feature type="transmembrane region" description="Helical" evidence="6">
    <location>
        <begin position="368"/>
        <end position="386"/>
    </location>
</feature>
<dbReference type="InterPro" id="IPR050833">
    <property type="entry name" value="Poly_Biosynth_Transport"/>
</dbReference>
<feature type="transmembrane region" description="Helical" evidence="6">
    <location>
        <begin position="126"/>
        <end position="149"/>
    </location>
</feature>
<feature type="transmembrane region" description="Helical" evidence="6">
    <location>
        <begin position="21"/>
        <end position="44"/>
    </location>
</feature>
<evidence type="ECO:0000256" key="6">
    <source>
        <dbReference type="SAM" id="Phobius"/>
    </source>
</evidence>
<comment type="subcellular location">
    <subcellularLocation>
        <location evidence="1">Cell membrane</location>
        <topology evidence="1">Multi-pass membrane protein</topology>
    </subcellularLocation>
</comment>
<dbReference type="RefSeq" id="WP_171318566.1">
    <property type="nucleotide sequence ID" value="NZ_JABFCY010000011.1"/>
</dbReference>
<evidence type="ECO:0000313" key="7">
    <source>
        <dbReference type="EMBL" id="NNU61864.1"/>
    </source>
</evidence>
<protein>
    <submittedName>
        <fullName evidence="7">Lipopolysaccharide biosynthesis protein</fullName>
    </submittedName>
</protein>
<dbReference type="PANTHER" id="PTHR30250:SF11">
    <property type="entry name" value="O-ANTIGEN TRANSPORTER-RELATED"/>
    <property type="match status" value="1"/>
</dbReference>
<feature type="transmembrane region" description="Helical" evidence="6">
    <location>
        <begin position="189"/>
        <end position="208"/>
    </location>
</feature>
<feature type="transmembrane region" description="Helical" evidence="6">
    <location>
        <begin position="220"/>
        <end position="239"/>
    </location>
</feature>
<evidence type="ECO:0000313" key="8">
    <source>
        <dbReference type="Proteomes" id="UP000574931"/>
    </source>
</evidence>
<keyword evidence="8" id="KW-1185">Reference proteome</keyword>
<dbReference type="GO" id="GO:0005886">
    <property type="term" value="C:plasma membrane"/>
    <property type="evidence" value="ECO:0007669"/>
    <property type="project" value="UniProtKB-SubCell"/>
</dbReference>
<dbReference type="AlphaFoldDB" id="A0A849KW38"/>
<keyword evidence="3 6" id="KW-0812">Transmembrane</keyword>
<evidence type="ECO:0000256" key="5">
    <source>
        <dbReference type="ARBA" id="ARBA00023136"/>
    </source>
</evidence>
<evidence type="ECO:0000256" key="1">
    <source>
        <dbReference type="ARBA" id="ARBA00004651"/>
    </source>
</evidence>
<keyword evidence="2" id="KW-1003">Cell membrane</keyword>
<dbReference type="Pfam" id="PF01943">
    <property type="entry name" value="Polysacc_synt"/>
    <property type="match status" value="1"/>
</dbReference>
<dbReference type="EMBL" id="JABFCY010000011">
    <property type="protein sequence ID" value="NNU61864.1"/>
    <property type="molecule type" value="Genomic_DNA"/>
</dbReference>
<feature type="transmembrane region" description="Helical" evidence="6">
    <location>
        <begin position="97"/>
        <end position="120"/>
    </location>
</feature>
<evidence type="ECO:0000256" key="4">
    <source>
        <dbReference type="ARBA" id="ARBA00022989"/>
    </source>
</evidence>
<gene>
    <name evidence="7" type="ORF">HKX02_16645</name>
</gene>
<keyword evidence="5 6" id="KW-0472">Membrane</keyword>
<dbReference type="PANTHER" id="PTHR30250">
    <property type="entry name" value="PST FAMILY PREDICTED COLANIC ACID TRANSPORTER"/>
    <property type="match status" value="1"/>
</dbReference>
<keyword evidence="4 6" id="KW-1133">Transmembrane helix</keyword>
<comment type="caution">
    <text evidence="7">The sequence shown here is derived from an EMBL/GenBank/DDBJ whole genome shotgun (WGS) entry which is preliminary data.</text>
</comment>
<proteinExistence type="predicted"/>
<feature type="transmembrane region" description="Helical" evidence="6">
    <location>
        <begin position="329"/>
        <end position="347"/>
    </location>
</feature>
<feature type="transmembrane region" description="Helical" evidence="6">
    <location>
        <begin position="303"/>
        <end position="323"/>
    </location>
</feature>
<organism evidence="7 8">
    <name type="scientific">Ochrobactrum soli</name>
    <dbReference type="NCBI Taxonomy" id="2448455"/>
    <lineage>
        <taxon>Bacteria</taxon>
        <taxon>Pseudomonadati</taxon>
        <taxon>Pseudomonadota</taxon>
        <taxon>Alphaproteobacteria</taxon>
        <taxon>Hyphomicrobiales</taxon>
        <taxon>Brucellaceae</taxon>
        <taxon>Brucella/Ochrobactrum group</taxon>
        <taxon>Ochrobactrum</taxon>
    </lineage>
</organism>
<dbReference type="Proteomes" id="UP000574931">
    <property type="component" value="Unassembled WGS sequence"/>
</dbReference>
<dbReference type="InterPro" id="IPR002797">
    <property type="entry name" value="Polysacc_synth"/>
</dbReference>
<evidence type="ECO:0000256" key="2">
    <source>
        <dbReference type="ARBA" id="ARBA00022475"/>
    </source>
</evidence>
<sequence>MIAKAFQKMDRLKSGLKSGLFRDYMSLVSGSVGRLVVSLVYFIALANTLPTGDFGIFATASGTGVMLSRIVSLGFTSPLYRIATVKPHLLGTYSAGYLMAVVGSLPLFALCSWLVYLVFFSRDITLLPFAIIIAAEALFWRSAEVIIIVNNGLNRFGISASLVIFGTVTRAVAAVLFTWMATVHDVAHWAWWYLAANAAALAVSICFYPRRKIRFRPKLYMRRIADSVAVAGAELLFYVQSELDKLLVLSVGGPQIAGLYAIVMRLVDLTALPVRSFNMMLVQKLMRKPDMLSSLRLRAGLEASVFAVSTGGLAVLAIFLWVFPNALGANVAAIVSLLPLVLLVPGFRNLIEYQTELLYARGQSGLRTLSLVIMTAAKALFVWLLLRHAAGGNDWIAGLNLVFGALYILSLVFTYTSLKLPAKRI</sequence>
<accession>A0A849KW38</accession>
<feature type="transmembrane region" description="Helical" evidence="6">
    <location>
        <begin position="398"/>
        <end position="418"/>
    </location>
</feature>
<feature type="transmembrane region" description="Helical" evidence="6">
    <location>
        <begin position="156"/>
        <end position="177"/>
    </location>
</feature>
<evidence type="ECO:0000256" key="3">
    <source>
        <dbReference type="ARBA" id="ARBA00022692"/>
    </source>
</evidence>
<feature type="transmembrane region" description="Helical" evidence="6">
    <location>
        <begin position="56"/>
        <end position="76"/>
    </location>
</feature>